<name>A0A8H3V6M9_VENIN</name>
<dbReference type="EMBL" id="WNWQ01000499">
    <property type="protein sequence ID" value="KAE9966917.1"/>
    <property type="molecule type" value="Genomic_DNA"/>
</dbReference>
<comment type="caution">
    <text evidence="4">The sequence shown here is derived from an EMBL/GenBank/DDBJ whole genome shotgun (WGS) entry which is preliminary data.</text>
</comment>
<dbReference type="GO" id="GO:0000387">
    <property type="term" value="P:spliceosomal snRNP assembly"/>
    <property type="evidence" value="ECO:0007669"/>
    <property type="project" value="InterPro"/>
</dbReference>
<evidence type="ECO:0000313" key="3">
    <source>
        <dbReference type="EMBL" id="KAE9978321.1"/>
    </source>
</evidence>
<evidence type="ECO:0000313" key="6">
    <source>
        <dbReference type="Proteomes" id="UP000490939"/>
    </source>
</evidence>
<dbReference type="OrthoDB" id="428895at2759"/>
<evidence type="ECO:0000256" key="1">
    <source>
        <dbReference type="SAM" id="MobiDB-lite"/>
    </source>
</evidence>
<dbReference type="Gene3D" id="1.20.58.1070">
    <property type="match status" value="1"/>
</dbReference>
<dbReference type="Proteomes" id="UP000490939">
    <property type="component" value="Unassembled WGS sequence"/>
</dbReference>
<evidence type="ECO:0000313" key="2">
    <source>
        <dbReference type="EMBL" id="KAE9966917.1"/>
    </source>
</evidence>
<dbReference type="AlphaFoldDB" id="A0A8H3V6M9"/>
<dbReference type="InterPro" id="IPR035426">
    <property type="entry name" value="Gemin2/Brr1"/>
</dbReference>
<organism evidence="4 5">
    <name type="scientific">Venturia inaequalis</name>
    <name type="common">Apple scab fungus</name>
    <dbReference type="NCBI Taxonomy" id="5025"/>
    <lineage>
        <taxon>Eukaryota</taxon>
        <taxon>Fungi</taxon>
        <taxon>Dikarya</taxon>
        <taxon>Ascomycota</taxon>
        <taxon>Pezizomycotina</taxon>
        <taxon>Dothideomycetes</taxon>
        <taxon>Pleosporomycetidae</taxon>
        <taxon>Venturiales</taxon>
        <taxon>Venturiaceae</taxon>
        <taxon>Venturia</taxon>
    </lineage>
</organism>
<reference evidence="4 5" key="1">
    <citation type="submission" date="2018-12" db="EMBL/GenBank/DDBJ databases">
        <title>Venturia inaequalis Genome Resource.</title>
        <authorList>
            <person name="Lichtner F.J."/>
        </authorList>
    </citation>
    <scope>NUCLEOTIDE SEQUENCE [LARGE SCALE GENOMIC DNA]</scope>
    <source>
        <strain evidence="4 5">120213</strain>
        <strain evidence="2">Bline_iso_100314</strain>
        <strain evidence="3 6">DMI_063113</strain>
    </source>
</reference>
<sequence>MKRAGENLARTVDGAQYNKLQRPDTFPEAPPRPVVNRSIPVEASIAPVNNEEDGSVNTTPEDASNRTPSQTPPNSLRWKSKRDAAPKGAFFPGLDDYNTGGSSDEDEEHREAMRYLRQVRDEEYSLPAIVRAQPPVLDDDDFDTEIYTNGIGDSRGYFSEGTYIAAPTIGPALPNDEHYLSDTDDFSRVLSMSPQEAHTTRILTLFHRQRNMLRSAPPAKFDPLHNMSYDERIKRQDPSPAALVAMSTVATFAMLKHVTKRLKKSQNIAPRMSAWIMSILAQMDEKLMDGDSIYLVRELSKKAMWLRFSFDERFADLIANSEYDQESQYGESEDHEHDEDSSRGRQETKEGKPRRRNTSSLSSYRASEPIHDSKPKLEETSLPTAAEARLSQLPAPEPASEPNIDTASLPTAAGTRLEAAALDAARLRLLEKIEKEVQDDIPIESQKHGKSDLPDFNTKATIDMIITIVAEVYGQKDMLDGRIDWLYLDEEDDVVHHEEP</sequence>
<evidence type="ECO:0000313" key="5">
    <source>
        <dbReference type="Proteomes" id="UP000447873"/>
    </source>
</evidence>
<protein>
    <submittedName>
        <fullName evidence="4">Uncharacterized protein</fullName>
    </submittedName>
</protein>
<feature type="compositionally biased region" description="Basic and acidic residues" evidence="1">
    <location>
        <begin position="368"/>
        <end position="379"/>
    </location>
</feature>
<proteinExistence type="predicted"/>
<gene>
    <name evidence="2" type="ORF">BLS_006680</name>
    <name evidence="3" type="ORF">EG327_007447</name>
    <name evidence="4" type="ORF">EG328_011220</name>
</gene>
<feature type="compositionally biased region" description="Basic and acidic residues" evidence="1">
    <location>
        <begin position="332"/>
        <end position="351"/>
    </location>
</feature>
<keyword evidence="6" id="KW-1185">Reference proteome</keyword>
<dbReference type="EMBL" id="WNWR01000446">
    <property type="protein sequence ID" value="KAE9978321.1"/>
    <property type="molecule type" value="Genomic_DNA"/>
</dbReference>
<feature type="region of interest" description="Disordered" evidence="1">
    <location>
        <begin position="1"/>
        <end position="109"/>
    </location>
</feature>
<dbReference type="Pfam" id="PF04938">
    <property type="entry name" value="SIP1"/>
    <property type="match status" value="1"/>
</dbReference>
<feature type="compositionally biased region" description="Polar residues" evidence="1">
    <location>
        <begin position="55"/>
        <end position="74"/>
    </location>
</feature>
<dbReference type="Proteomes" id="UP000447873">
    <property type="component" value="Unassembled WGS sequence"/>
</dbReference>
<dbReference type="Proteomes" id="UP000433883">
    <property type="component" value="Unassembled WGS sequence"/>
</dbReference>
<feature type="region of interest" description="Disordered" evidence="1">
    <location>
        <begin position="325"/>
        <end position="379"/>
    </location>
</feature>
<dbReference type="EMBL" id="WNWS01000080">
    <property type="protein sequence ID" value="KAE9982116.1"/>
    <property type="molecule type" value="Genomic_DNA"/>
</dbReference>
<accession>A0A8H3V6M9</accession>
<evidence type="ECO:0000313" key="4">
    <source>
        <dbReference type="EMBL" id="KAE9982116.1"/>
    </source>
</evidence>